<proteinExistence type="predicted"/>
<dbReference type="GO" id="GO:0008270">
    <property type="term" value="F:zinc ion binding"/>
    <property type="evidence" value="ECO:0007669"/>
    <property type="project" value="UniProtKB-KW"/>
</dbReference>
<dbReference type="PANTHER" id="PTHR10338">
    <property type="entry name" value="INTER-ALPHA-TRYPSIN INHIBITOR HEAVY CHAIN FAMILY MEMBER"/>
    <property type="match status" value="1"/>
</dbReference>
<evidence type="ECO:0000256" key="4">
    <source>
        <dbReference type="ARBA" id="ARBA00022771"/>
    </source>
</evidence>
<feature type="region of interest" description="Disordered" evidence="7">
    <location>
        <begin position="1264"/>
        <end position="1286"/>
    </location>
</feature>
<dbReference type="SUPFAM" id="SSF48350">
    <property type="entry name" value="GTPase activation domain, GAP"/>
    <property type="match status" value="1"/>
</dbReference>
<feature type="domain" description="C2" evidence="9">
    <location>
        <begin position="1"/>
        <end position="115"/>
    </location>
</feature>
<dbReference type="PROSITE" id="PS50004">
    <property type="entry name" value="C2"/>
    <property type="match status" value="2"/>
</dbReference>
<evidence type="ECO:0000259" key="10">
    <source>
        <dbReference type="PROSITE" id="PS50018"/>
    </source>
</evidence>
<dbReference type="GO" id="GO:0035556">
    <property type="term" value="P:intracellular signal transduction"/>
    <property type="evidence" value="ECO:0007669"/>
    <property type="project" value="InterPro"/>
</dbReference>
<evidence type="ECO:0000256" key="2">
    <source>
        <dbReference type="ARBA" id="ARBA00022723"/>
    </source>
</evidence>
<feature type="compositionally biased region" description="Basic and acidic residues" evidence="7">
    <location>
        <begin position="1125"/>
        <end position="1134"/>
    </location>
</feature>
<dbReference type="Proteomes" id="UP001152562">
    <property type="component" value="Unassembled WGS sequence"/>
</dbReference>
<dbReference type="InterPro" id="IPR050934">
    <property type="entry name" value="ITIH"/>
</dbReference>
<feature type="compositionally biased region" description="Low complexity" evidence="7">
    <location>
        <begin position="1012"/>
        <end position="1021"/>
    </location>
</feature>
<dbReference type="GO" id="GO:0032991">
    <property type="term" value="C:protein-containing complex"/>
    <property type="evidence" value="ECO:0007669"/>
    <property type="project" value="UniProtKB-ARBA"/>
</dbReference>
<evidence type="ECO:0000256" key="5">
    <source>
        <dbReference type="ARBA" id="ARBA00022833"/>
    </source>
</evidence>
<evidence type="ECO:0000256" key="7">
    <source>
        <dbReference type="SAM" id="MobiDB-lite"/>
    </source>
</evidence>
<dbReference type="SMART" id="SM00239">
    <property type="entry name" value="C2"/>
    <property type="match status" value="2"/>
</dbReference>
<evidence type="ECO:0000259" key="11">
    <source>
        <dbReference type="PROSITE" id="PS50234"/>
    </source>
</evidence>
<dbReference type="Gene3D" id="2.60.40.150">
    <property type="entry name" value="C2 domain"/>
    <property type="match status" value="2"/>
</dbReference>
<dbReference type="SMART" id="SM00323">
    <property type="entry name" value="RasGAP"/>
    <property type="match status" value="1"/>
</dbReference>
<dbReference type="Pfam" id="PF00169">
    <property type="entry name" value="PH"/>
    <property type="match status" value="1"/>
</dbReference>
<dbReference type="EMBL" id="CALOZG010000004">
    <property type="protein sequence ID" value="CAH4017354.1"/>
    <property type="molecule type" value="Genomic_DNA"/>
</dbReference>
<gene>
    <name evidence="13" type="ORF">PIBRA_LOCUS3555</name>
</gene>
<accession>A0A9P0T6F7</accession>
<dbReference type="Pfam" id="PF00168">
    <property type="entry name" value="C2"/>
    <property type="match status" value="2"/>
</dbReference>
<keyword evidence="14" id="KW-1185">Reference proteome</keyword>
<dbReference type="PROSITE" id="PS50018">
    <property type="entry name" value="RAS_GTPASE_ACTIV_2"/>
    <property type="match status" value="1"/>
</dbReference>
<dbReference type="Pfam" id="PF13768">
    <property type="entry name" value="VWA_3"/>
    <property type="match status" value="1"/>
</dbReference>
<dbReference type="CDD" id="cd05128">
    <property type="entry name" value="RasGAP_GAP1_like"/>
    <property type="match status" value="1"/>
</dbReference>
<feature type="compositionally biased region" description="Basic and acidic residues" evidence="7">
    <location>
        <begin position="1028"/>
        <end position="1044"/>
    </location>
</feature>
<feature type="compositionally biased region" description="Low complexity" evidence="7">
    <location>
        <begin position="1440"/>
        <end position="1452"/>
    </location>
</feature>
<dbReference type="InterPro" id="IPR036465">
    <property type="entry name" value="vWFA_dom_sf"/>
</dbReference>
<feature type="region of interest" description="Disordered" evidence="7">
    <location>
        <begin position="979"/>
        <end position="1061"/>
    </location>
</feature>
<dbReference type="InterPro" id="IPR001562">
    <property type="entry name" value="Znf_Btk_motif"/>
</dbReference>
<dbReference type="SUPFAM" id="SSF49562">
    <property type="entry name" value="C2 domain (Calcium/lipid-binding domain, CaLB)"/>
    <property type="match status" value="2"/>
</dbReference>
<dbReference type="PROSITE" id="PS51113">
    <property type="entry name" value="ZF_BTK"/>
    <property type="match status" value="1"/>
</dbReference>
<dbReference type="Pfam" id="PF00616">
    <property type="entry name" value="RasGAP"/>
    <property type="match status" value="1"/>
</dbReference>
<evidence type="ECO:0000256" key="6">
    <source>
        <dbReference type="PROSITE-ProRule" id="PRU00432"/>
    </source>
</evidence>
<evidence type="ECO:0000259" key="9">
    <source>
        <dbReference type="PROSITE" id="PS50004"/>
    </source>
</evidence>
<dbReference type="SMART" id="SM00233">
    <property type="entry name" value="PH"/>
    <property type="match status" value="1"/>
</dbReference>
<dbReference type="Gene3D" id="2.30.29.30">
    <property type="entry name" value="Pleckstrin-homology domain (PH domain)/Phosphotyrosine-binding domain (PTB)"/>
    <property type="match status" value="1"/>
</dbReference>
<feature type="region of interest" description="Disordered" evidence="7">
    <location>
        <begin position="1434"/>
        <end position="1454"/>
    </location>
</feature>
<evidence type="ECO:0000256" key="1">
    <source>
        <dbReference type="ARBA" id="ARBA00022468"/>
    </source>
</evidence>
<dbReference type="InterPro" id="IPR011993">
    <property type="entry name" value="PH-like_dom_sf"/>
</dbReference>
<sequence>MADETRKVRVEERLKIKIGEAKNLPGRNNGAACARDIYCVLSLDQEEIFRTSTIERTLNPFFGEEFQFEVPRRFRYLSIYVFDRDKQASKQDKVLGKVAIKREDLEKYNNTDHWFALRPVDADSEVQGKAYIELSMEDSRKRLRMDPKPPDPDFSECSKAKANNLTRLSEYCKESMRFGSCSSSTSKKLLAAVATEPALSLSRSESLKDRAQWSVRPKPPMHTMAESPSPTAADYWSDPERHCAAHVGPDTIRLRVLECSELTTKNGQCDPFALVTLLYSNGRRVEKRTKPRKKTVNPQFDEIFCFDLVMEADPKDKDGSQTAGVACEARVSVWHDAATPVFLGEVRLQLRQPAPDPLCAWFFLTSRAGGALSRGATPPGTRLSAAGSSTLGSLRLLLRYTVDHVFPLQHYRQLEELFLRSVHQKPITTSAVYILGEIVSSKTEAAQPLVRLFTHHDLIVPIVKELADAEISVLTDATTIFRGNTLVSKMMDEAMRLTGAAYLRSVLRPTLAAVLHEKRPCEIDPARVKPSADIAANLANLKDYVERVFAAITSSYGTCPSVMCRLFDALRQCAARHFPHNAEVRYSVVSGFIFLRFFAPAILGPRLFDLTTEQIDLQTTRTLTLISKTIQSLGNLVSSRSAQQVCKEEYMAELYRSFCTTRHVQAIKQFLEIISTSSDTQNNNVQETSVLLKEGTMIKRSEGVRMGPGSPRRRWVRPAHTHSKRRHFRLTSGELWWSRCGAKAAAHRLPLSGVLSVSPVDCPPAGAPLDANNIFQIVHRERVLFVQASNCVERAEWLRLLSALCRRSPATPPHRGYYVDTKWSCCGRSEADAEGCGGGVEGVAEWGPAGSLRGDGVVRGPAALALRLDPARDLQRLHALLMSHTKLLDTRLHRPPDDTNPQEREAEASTLRELQKVMFDLETRHCTYRRSLARETKYGSKQAPIGDDNYLHLAGAGAAESGSGALWRAWRGAGSPTIDLDGKALPPQPSLDMCSSSESLKLPRLADDRSSGKSNKSTGSGYLAMACLKHEPSEDSDASADKPARPPKPARLSPSRPPLCEYVDVERKPPVRRPKPDVMPKRSEYELSNRCKEYELMANFMSHAQASEDVPPAVPPRGNTARRTKPVEETKTDEQTVLPATSTASLPEDMNCEPDQETRERPTSKIDTVSNDDSLLDELQRDTYCVLKVCEDEDASTEKCDEAKEKKDKEDYGMFSRISLQRKSNPIKTQSKSIKTLKTSNSTSNVHDVANASRPLAERFTPFFLKKKPKSETKTEEGSKSKSKEDNLIGRLTPRFGQSRLYGRGQSLDLTAGNAGKRIERSATTVSIPSRPLHMSSVKFPSLQRYSTQDEVQCHAYVSEDPPSGEQWRPSATLLTAATNDIRLNHPVERQNKSLKISAMGRIKLFRAILCVSLFISFASSAAVTTQETIVVTRSDVEESSTSTPSPSPDVEITTEEPNIPIKITEMRVHSEIALRYASTAVVTTVRNPAKRSQEAVFRMLLPETAFISGFIMTLDGKSYKAYVKEKEEAKNIYNQAVSQGISAAHVSAKARDSNHFTVAVNVEPNSTAVFNLTYEELLVRRNGVYNHAINLHPGALVPKLKVTVHIKESEKITTLRVPEVKTGNEVDATDADAQNPIAAIDRGHDDREATITFKPDLQEQRRLIDIYTTKSKESASHRPYYLRSADEDKQEGTIGQFVVQYDVDRTNTKDILVNDGYFVHFLVPGSLPPLKKHAVFVLDTSGSMMGRKIEQLREAMQTILSKLNPGDYFSIIEFNSDVTVHNLNEADKPESDKRRTWSYTRRENTVLIPPSLVTPENIDKAKVIISRMQAFGGTNIHSALSVAIDLIRKGVDWKVKPIAKENETTTEQSTTVAAEEERALSEDNDIKNELEPIIIFLTDGDPTEGETSTARILSHISEKNYGEKKATIFALAFGEDADRTFLRKLSLRNEGFMRHIYEAADAALQLREFYQQVSSPLLSNVHFTYPKDQVKEGSVTRSKFRAVYEGSELVVAGRVEDNAQVIEPQVTGFSNVDDGHGKKKYTISPKISVSKTKNEYMPLERLWAYLTIKQLLDEKDAIDGDDKSETSPEKRALGIALQYEFVTPLTSLVVVKPNATNAVNTEPVDSQRPEYAAYGSQLSAIRNKAGYKSHYLPVYLPRSPSFASMYNSIQSSNKVLALSGHMPSAISSNLNYFASSALPASPMFMSPHADFGSYHAEEEEYDADIIDTRISSSLDSQFSSTTASVLHQSTLADVSWVATLCEAYTKSYNFTVNGTEISLKLPGKSDPVPRTTGGDASCEKAVGGEAGLCVYLTRCRSAKNVTMEQYEEFYCVVGNGYAGICCGNDDVDKS</sequence>
<keyword evidence="1" id="KW-0343">GTPase activation</keyword>
<evidence type="ECO:0000313" key="13">
    <source>
        <dbReference type="EMBL" id="CAH4017354.1"/>
    </source>
</evidence>
<name>A0A9P0T6F7_PIEBR</name>
<dbReference type="SUPFAM" id="SSF53300">
    <property type="entry name" value="vWA-like"/>
    <property type="match status" value="1"/>
</dbReference>
<dbReference type="PANTHER" id="PTHR10338:SF108">
    <property type="entry name" value="INTER-ALPHA-TRYPSIN INHIBITOR HEAVY CHAIN H4-LIKE PROTEIN"/>
    <property type="match status" value="1"/>
</dbReference>
<dbReference type="PROSITE" id="PS50003">
    <property type="entry name" value="PH_DOMAIN"/>
    <property type="match status" value="1"/>
</dbReference>
<feature type="domain" description="PH" evidence="8">
    <location>
        <begin position="690"/>
        <end position="806"/>
    </location>
</feature>
<keyword evidence="3" id="KW-0677">Repeat</keyword>
<dbReference type="GO" id="GO:0005096">
    <property type="term" value="F:GTPase activator activity"/>
    <property type="evidence" value="ECO:0007669"/>
    <property type="project" value="UniProtKB-KW"/>
</dbReference>
<keyword evidence="2" id="KW-0479">Metal-binding</keyword>
<dbReference type="Gene3D" id="1.10.506.10">
    <property type="entry name" value="GTPase Activation - p120gap, domain 1"/>
    <property type="match status" value="1"/>
</dbReference>
<feature type="region of interest" description="Disordered" evidence="7">
    <location>
        <begin position="1107"/>
        <end position="1169"/>
    </location>
</feature>
<dbReference type="PROSITE" id="PS00509">
    <property type="entry name" value="RAS_GTPASE_ACTIV_1"/>
    <property type="match status" value="1"/>
</dbReference>
<dbReference type="Gene3D" id="3.40.50.410">
    <property type="entry name" value="von Willebrand factor, type A domain"/>
    <property type="match status" value="1"/>
</dbReference>
<feature type="domain" description="VIT" evidence="12">
    <location>
        <begin position="1448"/>
        <end position="1577"/>
    </location>
</feature>
<dbReference type="InterPro" id="IPR008936">
    <property type="entry name" value="Rho_GTPase_activation_prot"/>
</dbReference>
<dbReference type="InterPro" id="IPR013694">
    <property type="entry name" value="VIT"/>
</dbReference>
<organism evidence="13 14">
    <name type="scientific">Pieris brassicae</name>
    <name type="common">White butterfly</name>
    <name type="synonym">Large white butterfly</name>
    <dbReference type="NCBI Taxonomy" id="7116"/>
    <lineage>
        <taxon>Eukaryota</taxon>
        <taxon>Metazoa</taxon>
        <taxon>Ecdysozoa</taxon>
        <taxon>Arthropoda</taxon>
        <taxon>Hexapoda</taxon>
        <taxon>Insecta</taxon>
        <taxon>Pterygota</taxon>
        <taxon>Neoptera</taxon>
        <taxon>Endopterygota</taxon>
        <taxon>Lepidoptera</taxon>
        <taxon>Glossata</taxon>
        <taxon>Ditrysia</taxon>
        <taxon>Papilionoidea</taxon>
        <taxon>Pieridae</taxon>
        <taxon>Pierinae</taxon>
        <taxon>Pieris</taxon>
    </lineage>
</organism>
<dbReference type="InterPro" id="IPR001936">
    <property type="entry name" value="RasGAP_dom"/>
</dbReference>
<feature type="domain" description="VWFA" evidence="11">
    <location>
        <begin position="1734"/>
        <end position="1974"/>
    </location>
</feature>
<dbReference type="PROSITE" id="PS50234">
    <property type="entry name" value="VWFA"/>
    <property type="match status" value="1"/>
</dbReference>
<dbReference type="InterPro" id="IPR000008">
    <property type="entry name" value="C2_dom"/>
</dbReference>
<evidence type="ECO:0000259" key="12">
    <source>
        <dbReference type="PROSITE" id="PS51468"/>
    </source>
</evidence>
<evidence type="ECO:0008006" key="15">
    <source>
        <dbReference type="Google" id="ProtNLM"/>
    </source>
</evidence>
<dbReference type="Pfam" id="PF08487">
    <property type="entry name" value="VIT"/>
    <property type="match status" value="1"/>
</dbReference>
<dbReference type="InterPro" id="IPR023152">
    <property type="entry name" value="RasGAP_CS"/>
</dbReference>
<feature type="domain" description="C2" evidence="9">
    <location>
        <begin position="227"/>
        <end position="363"/>
    </location>
</feature>
<protein>
    <recommendedName>
        <fullName evidence="15">GTPase-activating protein</fullName>
    </recommendedName>
</protein>
<evidence type="ECO:0000256" key="3">
    <source>
        <dbReference type="ARBA" id="ARBA00022737"/>
    </source>
</evidence>
<evidence type="ECO:0000313" key="14">
    <source>
        <dbReference type="Proteomes" id="UP001152562"/>
    </source>
</evidence>
<feature type="compositionally biased region" description="Basic and acidic residues" evidence="7">
    <location>
        <begin position="1270"/>
        <end position="1286"/>
    </location>
</feature>
<dbReference type="PROSITE" id="PS51468">
    <property type="entry name" value="VIT"/>
    <property type="match status" value="1"/>
</dbReference>
<evidence type="ECO:0000259" key="8">
    <source>
        <dbReference type="PROSITE" id="PS50003"/>
    </source>
</evidence>
<dbReference type="SMART" id="SM00609">
    <property type="entry name" value="VIT"/>
    <property type="match status" value="1"/>
</dbReference>
<dbReference type="SUPFAM" id="SSF50729">
    <property type="entry name" value="PH domain-like"/>
    <property type="match status" value="1"/>
</dbReference>
<reference evidence="13" key="1">
    <citation type="submission" date="2022-05" db="EMBL/GenBank/DDBJ databases">
        <authorList>
            <person name="Okamura Y."/>
        </authorList>
    </citation>
    <scope>NUCLEOTIDE SEQUENCE</scope>
</reference>
<dbReference type="InterPro" id="IPR001849">
    <property type="entry name" value="PH_domain"/>
</dbReference>
<comment type="caution">
    <text evidence="13">The sequence shown here is derived from an EMBL/GenBank/DDBJ whole genome shotgun (WGS) entry which is preliminary data.</text>
</comment>
<keyword evidence="5" id="KW-0862">Zinc</keyword>
<keyword evidence="4 6" id="KW-0863">Zinc-finger</keyword>
<dbReference type="SMART" id="SM00327">
    <property type="entry name" value="VWA"/>
    <property type="match status" value="1"/>
</dbReference>
<dbReference type="InterPro" id="IPR002035">
    <property type="entry name" value="VWF_A"/>
</dbReference>
<feature type="domain" description="Ras-GAP" evidence="10">
    <location>
        <begin position="441"/>
        <end position="635"/>
    </location>
</feature>
<dbReference type="InterPro" id="IPR035892">
    <property type="entry name" value="C2_domain_sf"/>
</dbReference>